<gene>
    <name evidence="2" type="ORF">HK097_009577</name>
</gene>
<dbReference type="PANTHER" id="PTHR13361:SF1">
    <property type="entry name" value="WW DOMAIN-BINDING PROTEIN 11"/>
    <property type="match status" value="1"/>
</dbReference>
<dbReference type="PANTHER" id="PTHR13361">
    <property type="entry name" value="WW DOMAIN-BINDING PROTEIN 11"/>
    <property type="match status" value="1"/>
</dbReference>
<accession>A0AAD5SB27</accession>
<organism evidence="2 3">
    <name type="scientific">Rhizophlyctis rosea</name>
    <dbReference type="NCBI Taxonomy" id="64517"/>
    <lineage>
        <taxon>Eukaryota</taxon>
        <taxon>Fungi</taxon>
        <taxon>Fungi incertae sedis</taxon>
        <taxon>Chytridiomycota</taxon>
        <taxon>Chytridiomycota incertae sedis</taxon>
        <taxon>Chytridiomycetes</taxon>
        <taxon>Rhizophlyctidales</taxon>
        <taxon>Rhizophlyctidaceae</taxon>
        <taxon>Rhizophlyctis</taxon>
    </lineage>
</organism>
<feature type="compositionally biased region" description="Low complexity" evidence="1">
    <location>
        <begin position="771"/>
        <end position="789"/>
    </location>
</feature>
<dbReference type="GO" id="GO:0005681">
    <property type="term" value="C:spliceosomal complex"/>
    <property type="evidence" value="ECO:0007669"/>
    <property type="project" value="TreeGrafter"/>
</dbReference>
<dbReference type="Proteomes" id="UP001212841">
    <property type="component" value="Unassembled WGS sequence"/>
</dbReference>
<evidence type="ECO:0000313" key="3">
    <source>
        <dbReference type="Proteomes" id="UP001212841"/>
    </source>
</evidence>
<comment type="caution">
    <text evidence="2">The sequence shown here is derived from an EMBL/GenBank/DDBJ whole genome shotgun (WGS) entry which is preliminary data.</text>
</comment>
<feature type="region of interest" description="Disordered" evidence="1">
    <location>
        <begin position="635"/>
        <end position="659"/>
    </location>
</feature>
<feature type="region of interest" description="Disordered" evidence="1">
    <location>
        <begin position="343"/>
        <end position="374"/>
    </location>
</feature>
<keyword evidence="3" id="KW-1185">Reference proteome</keyword>
<dbReference type="AlphaFoldDB" id="A0AAD5SB27"/>
<feature type="compositionally biased region" description="Low complexity" evidence="1">
    <location>
        <begin position="677"/>
        <end position="691"/>
    </location>
</feature>
<feature type="region of interest" description="Disordered" evidence="1">
    <location>
        <begin position="392"/>
        <end position="421"/>
    </location>
</feature>
<feature type="compositionally biased region" description="Polar residues" evidence="1">
    <location>
        <begin position="10"/>
        <end position="27"/>
    </location>
</feature>
<proteinExistence type="predicted"/>
<feature type="region of interest" description="Disordered" evidence="1">
    <location>
        <begin position="676"/>
        <end position="793"/>
    </location>
</feature>
<evidence type="ECO:0000313" key="2">
    <source>
        <dbReference type="EMBL" id="KAJ3049419.1"/>
    </source>
</evidence>
<feature type="region of interest" description="Disordered" evidence="1">
    <location>
        <begin position="1"/>
        <end position="55"/>
    </location>
</feature>
<feature type="compositionally biased region" description="Low complexity" evidence="1">
    <location>
        <begin position="705"/>
        <end position="718"/>
    </location>
</feature>
<evidence type="ECO:0000256" key="1">
    <source>
        <dbReference type="SAM" id="MobiDB-lite"/>
    </source>
</evidence>
<reference evidence="2" key="1">
    <citation type="submission" date="2020-05" db="EMBL/GenBank/DDBJ databases">
        <title>Phylogenomic resolution of chytrid fungi.</title>
        <authorList>
            <person name="Stajich J.E."/>
            <person name="Amses K."/>
            <person name="Simmons R."/>
            <person name="Seto K."/>
            <person name="Myers J."/>
            <person name="Bonds A."/>
            <person name="Quandt C.A."/>
            <person name="Barry K."/>
            <person name="Liu P."/>
            <person name="Grigoriev I."/>
            <person name="Longcore J.E."/>
            <person name="James T.Y."/>
        </authorList>
    </citation>
    <scope>NUCLEOTIDE SEQUENCE</scope>
    <source>
        <strain evidence="2">JEL0318</strain>
    </source>
</reference>
<feature type="compositionally biased region" description="Low complexity" evidence="1">
    <location>
        <begin position="28"/>
        <end position="55"/>
    </location>
</feature>
<name>A0AAD5SB27_9FUNG</name>
<protein>
    <submittedName>
        <fullName evidence="2">Uncharacterized protein</fullName>
    </submittedName>
</protein>
<feature type="compositionally biased region" description="Pro residues" evidence="1">
    <location>
        <begin position="404"/>
        <end position="414"/>
    </location>
</feature>
<dbReference type="EMBL" id="JADGJD010000646">
    <property type="protein sequence ID" value="KAJ3049419.1"/>
    <property type="molecule type" value="Genomic_DNA"/>
</dbReference>
<sequence length="853" mass="92134">MWLKRRDSDVNNGALFTSHQSTPNPSVATSTATHQTTSQYVPPSSSSAPHVSPPHITTLQKGGLSRVMGFHSSKAKPNNATKSSSLDQLVHSNTNANMLCTNIPQHHDNMGHPFNPFNSTPHPYRNISDINSAFDKSYPHVTISTFAVPERSTAGDGKMRKKKKIANVRFGSGTKTHDGTIRIVAVRGDEEPVRTVKEIPEVMNYAKEGYITDENAVRYRDEDSDYEEEDDEFEGRLLTRKRTTPRLSPLTPATSVTYTPIVPISRSPRSIPQESGENVDILDPYNKVTLIGIGDRGSGLAVAAETENRRWTSADGTIYPMRQNAAPRTIRELLRKPMIEIGEELDPSPPHLTYPLKPRPQPRKHLHNPSLKPSTIPLPAWSDLTLDEILNSDTHSPPLASSPSSPPHITPITPPVHTATTTPIHIPTAEEEGIDIPSDCSPEMAHMPADMIRMFVPMWEKRARERNGVSSVKAGLGESVGRDNLDFGAGKGEGSPGVGGCKGDSLACGMDSTQSLGLRDGGLGNGEAGRGCVLDVGRERRVVSESVRHQRKTKRAVEKVRGVSVGREGMKTGRQDSGVEIGWGPIVVDSESGDWRLNDAAEFDVDGGEVGKGFSVRSFGWEGVRKVGTLEAQEARAGVDSGFQSRNGSATVGDGFVDEQETKVAVETYPPVIGTEASAPVHHAPSSSASHPQPPTQRNSPAVDPSSSTPQTTPQTVHPTPPTSAPPKSKRSPLRAFLKSLTYAPKPNPKTIHPTPPCETPNSISHPPTLTPRISTSETSPSITTPATPKENPLTQTFTRAKRFFSSLGQKKGAKSNTVVPSPIRPSIPFPDHYDGTSLSLQRRLIGGGAFEI</sequence>